<keyword evidence="4" id="KW-1185">Reference proteome</keyword>
<feature type="domain" description="A-factor biosynthesis hotdog" evidence="2">
    <location>
        <begin position="37"/>
        <end position="185"/>
    </location>
</feature>
<accession>A0ABW6YLI9</accession>
<proteinExistence type="predicted"/>
<reference evidence="3 4" key="1">
    <citation type="submission" date="2024-10" db="EMBL/GenBank/DDBJ databases">
        <title>The Natural Products Discovery Center: Release of the First 8490 Sequenced Strains for Exploring Actinobacteria Biosynthetic Diversity.</title>
        <authorList>
            <person name="Kalkreuter E."/>
            <person name="Kautsar S.A."/>
            <person name="Yang D."/>
            <person name="Bader C.D."/>
            <person name="Teijaro C.N."/>
            <person name="Fluegel L."/>
            <person name="Davis C.M."/>
            <person name="Simpson J.R."/>
            <person name="Lauterbach L."/>
            <person name="Steele A.D."/>
            <person name="Gui C."/>
            <person name="Meng S."/>
            <person name="Li G."/>
            <person name="Viehrig K."/>
            <person name="Ye F."/>
            <person name="Su P."/>
            <person name="Kiefer A.F."/>
            <person name="Nichols A."/>
            <person name="Cepeda A.J."/>
            <person name="Yan W."/>
            <person name="Fan B."/>
            <person name="Jiang Y."/>
            <person name="Adhikari A."/>
            <person name="Zheng C.-J."/>
            <person name="Schuster L."/>
            <person name="Cowan T.M."/>
            <person name="Smanski M.J."/>
            <person name="Chevrette M.G."/>
            <person name="De Carvalho L.P.S."/>
            <person name="Shen B."/>
        </authorList>
    </citation>
    <scope>NUCLEOTIDE SEQUENCE [LARGE SCALE GENOMIC DNA]</scope>
    <source>
        <strain evidence="3 4">NPDC015755</strain>
    </source>
</reference>
<dbReference type="InterPro" id="IPR005509">
    <property type="entry name" value="AfsA_hotdog_dom"/>
</dbReference>
<dbReference type="Pfam" id="PF03756">
    <property type="entry name" value="AfsA"/>
    <property type="match status" value="2"/>
</dbReference>
<evidence type="ECO:0000259" key="2">
    <source>
        <dbReference type="Pfam" id="PF03756"/>
    </source>
</evidence>
<feature type="region of interest" description="Disordered" evidence="1">
    <location>
        <begin position="1"/>
        <end position="21"/>
    </location>
</feature>
<evidence type="ECO:0000313" key="3">
    <source>
        <dbReference type="EMBL" id="MFF8280419.1"/>
    </source>
</evidence>
<evidence type="ECO:0000256" key="1">
    <source>
        <dbReference type="SAM" id="MobiDB-lite"/>
    </source>
</evidence>
<sequence>MPSLASAQHEPRTNSVLAPGFAAGRPGLTTTVPRQYVHRAAVSEVLLTGWEAVPGLQDGQADVFPDGRSDVFVVQAQWPRGHSLFSQACGYQDPMLLMESVRQIGSLLSHAEYGVPFGHHFLMWNMSFATTEQLLVAGAAPTEVELHTVCRDVVRRGKTLGGMRYDVTVKVDGMALATAGAAFSCTSGTVHRRLRGDRPTSTDRAVGRPIDAARVGRTDAGHVVLAEPSASEVTGDEDRHAWELRVDTTHPIFFDHPVDHVPGMVLLEAARQAAHASTGLPDALVVALDSTFTRYAELDAPCRIEATVGAPDASGDVPVTVRGEQQGQNVFGADLVLRPRGC</sequence>
<protein>
    <submittedName>
        <fullName evidence="3">ScbA/BarX family gamma-butyrolactone biosynthesis protein</fullName>
    </submittedName>
</protein>
<dbReference type="InterPro" id="IPR047757">
    <property type="entry name" value="AfsA-like"/>
</dbReference>
<evidence type="ECO:0000313" key="4">
    <source>
        <dbReference type="Proteomes" id="UP001603013"/>
    </source>
</evidence>
<dbReference type="EMBL" id="JBIBSM010000021">
    <property type="protein sequence ID" value="MFF8280419.1"/>
    <property type="molecule type" value="Genomic_DNA"/>
</dbReference>
<dbReference type="RefSeq" id="WP_391937256.1">
    <property type="nucleotide sequence ID" value="NZ_JBIBSM010000021.1"/>
</dbReference>
<dbReference type="Proteomes" id="UP001603013">
    <property type="component" value="Unassembled WGS sequence"/>
</dbReference>
<gene>
    <name evidence="3" type="ORF">ACF05T_30745</name>
</gene>
<dbReference type="NCBIfam" id="NF041195">
    <property type="entry name" value="ScbA_BarX_GamBu"/>
    <property type="match status" value="1"/>
</dbReference>
<organism evidence="3 4">
    <name type="scientific">Streptomyces lateritius</name>
    <dbReference type="NCBI Taxonomy" id="67313"/>
    <lineage>
        <taxon>Bacteria</taxon>
        <taxon>Bacillati</taxon>
        <taxon>Actinomycetota</taxon>
        <taxon>Actinomycetes</taxon>
        <taxon>Kitasatosporales</taxon>
        <taxon>Streptomycetaceae</taxon>
        <taxon>Streptomyces</taxon>
    </lineage>
</organism>
<name>A0ABW6YLI9_9ACTN</name>
<comment type="caution">
    <text evidence="3">The sequence shown here is derived from an EMBL/GenBank/DDBJ whole genome shotgun (WGS) entry which is preliminary data.</text>
</comment>
<feature type="domain" description="A-factor biosynthesis hotdog" evidence="2">
    <location>
        <begin position="215"/>
        <end position="318"/>
    </location>
</feature>